<dbReference type="PANTHER" id="PTHR46797:SF23">
    <property type="entry name" value="HTH-TYPE TRANSCRIPTIONAL REGULATOR SUTR"/>
    <property type="match status" value="1"/>
</dbReference>
<dbReference type="PIRSF" id="PIRSF019251">
    <property type="entry name" value="Rv0465c"/>
    <property type="match status" value="1"/>
</dbReference>
<dbReference type="RefSeq" id="WP_128626587.1">
    <property type="nucleotide sequence ID" value="NZ_RKST01000007.1"/>
</dbReference>
<dbReference type="InterPro" id="IPR026281">
    <property type="entry name" value="HTH_RamB"/>
</dbReference>
<name>A0A432V7S4_9HYPH</name>
<dbReference type="InterPro" id="IPR050807">
    <property type="entry name" value="TransReg_Diox_bact_type"/>
</dbReference>
<dbReference type="GO" id="GO:0003677">
    <property type="term" value="F:DNA binding"/>
    <property type="evidence" value="ECO:0007669"/>
    <property type="project" value="UniProtKB-KW"/>
</dbReference>
<organism evidence="6 7">
    <name type="scientific">Borborobacter arsenicus</name>
    <dbReference type="NCBI Taxonomy" id="1851146"/>
    <lineage>
        <taxon>Bacteria</taxon>
        <taxon>Pseudomonadati</taxon>
        <taxon>Pseudomonadota</taxon>
        <taxon>Alphaproteobacteria</taxon>
        <taxon>Hyphomicrobiales</taxon>
        <taxon>Phyllobacteriaceae</taxon>
        <taxon>Borborobacter</taxon>
    </lineage>
</organism>
<dbReference type="Pfam" id="PF01381">
    <property type="entry name" value="HTH_3"/>
    <property type="match status" value="1"/>
</dbReference>
<reference evidence="6 7" key="1">
    <citation type="submission" date="2018-11" db="EMBL/GenBank/DDBJ databases">
        <title>Pseudaminobacter arsenicus sp. nov., an arsenic-resistant bacterium isolated from arsenic-rich aquifers.</title>
        <authorList>
            <person name="Mu Y."/>
        </authorList>
    </citation>
    <scope>NUCLEOTIDE SEQUENCE [LARGE SCALE GENOMIC DNA]</scope>
    <source>
        <strain evidence="6 7">CB3</strain>
    </source>
</reference>
<dbReference type="InterPro" id="IPR018653">
    <property type="entry name" value="ScfR_C"/>
</dbReference>
<keyword evidence="2" id="KW-0805">Transcription regulation</keyword>
<dbReference type="PANTHER" id="PTHR46797">
    <property type="entry name" value="HTH-TYPE TRANSCRIPTIONAL REGULATOR"/>
    <property type="match status" value="1"/>
</dbReference>
<dbReference type="Proteomes" id="UP000281647">
    <property type="component" value="Unassembled WGS sequence"/>
</dbReference>
<accession>A0A432V7S4</accession>
<gene>
    <name evidence="6" type="ORF">EET67_08860</name>
</gene>
<dbReference type="Gene3D" id="1.10.260.40">
    <property type="entry name" value="lambda repressor-like DNA-binding domains"/>
    <property type="match status" value="1"/>
</dbReference>
<dbReference type="Pfam" id="PF09856">
    <property type="entry name" value="ScfRs"/>
    <property type="match status" value="1"/>
</dbReference>
<keyword evidence="3" id="KW-0238">DNA-binding</keyword>
<dbReference type="GO" id="GO:0003700">
    <property type="term" value="F:DNA-binding transcription factor activity"/>
    <property type="evidence" value="ECO:0007669"/>
    <property type="project" value="TreeGrafter"/>
</dbReference>
<dbReference type="SUPFAM" id="SSF47413">
    <property type="entry name" value="lambda repressor-like DNA-binding domains"/>
    <property type="match status" value="1"/>
</dbReference>
<proteinExistence type="inferred from homology"/>
<dbReference type="CDD" id="cd00093">
    <property type="entry name" value="HTH_XRE"/>
    <property type="match status" value="1"/>
</dbReference>
<dbReference type="GO" id="GO:0005829">
    <property type="term" value="C:cytosol"/>
    <property type="evidence" value="ECO:0007669"/>
    <property type="project" value="TreeGrafter"/>
</dbReference>
<dbReference type="AlphaFoldDB" id="A0A432V7S4"/>
<feature type="domain" description="HTH cro/C1-type" evidence="5">
    <location>
        <begin position="12"/>
        <end position="66"/>
    </location>
</feature>
<evidence type="ECO:0000256" key="4">
    <source>
        <dbReference type="ARBA" id="ARBA00023163"/>
    </source>
</evidence>
<comment type="caution">
    <text evidence="6">The sequence shown here is derived from an EMBL/GenBank/DDBJ whole genome shotgun (WGS) entry which is preliminary data.</text>
</comment>
<dbReference type="OrthoDB" id="1123084at2"/>
<evidence type="ECO:0000256" key="3">
    <source>
        <dbReference type="ARBA" id="ARBA00023125"/>
    </source>
</evidence>
<evidence type="ECO:0000256" key="1">
    <source>
        <dbReference type="ARBA" id="ARBA00007227"/>
    </source>
</evidence>
<comment type="similarity">
    <text evidence="1">Belongs to the short-chain fatty acyl-CoA assimilation regulator (ScfR) family.</text>
</comment>
<evidence type="ECO:0000313" key="7">
    <source>
        <dbReference type="Proteomes" id="UP000281647"/>
    </source>
</evidence>
<dbReference type="InterPro" id="IPR010359">
    <property type="entry name" value="IrrE_HExxH"/>
</dbReference>
<keyword evidence="7" id="KW-1185">Reference proteome</keyword>
<keyword evidence="4" id="KW-0804">Transcription</keyword>
<dbReference type="PROSITE" id="PS50943">
    <property type="entry name" value="HTH_CROC1"/>
    <property type="match status" value="1"/>
</dbReference>
<dbReference type="Pfam" id="PF06114">
    <property type="entry name" value="Peptidase_M78"/>
    <property type="match status" value="1"/>
</dbReference>
<sequence>MAPRKLYIGRKVRELRQAHKATQQGFAEQIGISTSYLNQIENNQRPVSASVLLALAEKFQIDIAEISQGDSDRLLSALTETLSDPVFESYVPNLQELKLVTQNAPGFARALISLHQAYRHNSEQLASLDDTLGRSAISTEPTPYEEVRDFFHFVDNYIHELDIAAEKLATRLGLSENEAGAALPAYIEERHKVRIAKGGSDEDLIRRFDPKARVLFLNPYLPASTRNFQIAFQIAELEVEAMVSQIAERANFRSSEALEICKMGLRNYFAGALTLPYHSFSTAAMELRHDLELLAARFGASIEQVAHRLSTLQRSGAKGVPIFFARIDRAGNITKRHSAAKLQFARFGAACPLWNVHQAFESPGRIIRQLAETPDGVRYLCVATELTKGGGGFHAPQRRYAIALGCEIAHAGHFVYADGLDLGNRAAFDPIGISCRICERVNCPQRAVPPLKRHLFVDRNRRGILPYAVT</sequence>
<dbReference type="EMBL" id="RKST01000007">
    <property type="protein sequence ID" value="RUM98207.1"/>
    <property type="molecule type" value="Genomic_DNA"/>
</dbReference>
<dbReference type="SMART" id="SM00530">
    <property type="entry name" value="HTH_XRE"/>
    <property type="match status" value="1"/>
</dbReference>
<protein>
    <submittedName>
        <fullName evidence="6">XRE family transcriptional regulator</fullName>
    </submittedName>
</protein>
<evidence type="ECO:0000259" key="5">
    <source>
        <dbReference type="PROSITE" id="PS50943"/>
    </source>
</evidence>
<evidence type="ECO:0000256" key="2">
    <source>
        <dbReference type="ARBA" id="ARBA00023015"/>
    </source>
</evidence>
<evidence type="ECO:0000313" key="6">
    <source>
        <dbReference type="EMBL" id="RUM98207.1"/>
    </source>
</evidence>
<dbReference type="InterPro" id="IPR010982">
    <property type="entry name" value="Lambda_DNA-bd_dom_sf"/>
</dbReference>
<dbReference type="InterPro" id="IPR001387">
    <property type="entry name" value="Cro/C1-type_HTH"/>
</dbReference>